<sequence>MIRRAISDAPSYGDRGTFEDYEGWSFWTFFAAVHWILLVTTLPLFIEAAAGCQGERKKRIDGARGYTDYGGGGGGGEYAALPAAPPTKRLTFDTGGTEIVEEDSAATAAAA</sequence>
<organism evidence="3">
    <name type="scientific">Micromonas pusilla (strain CCMP1545)</name>
    <name type="common">Picoplanktonic green alga</name>
    <dbReference type="NCBI Taxonomy" id="564608"/>
    <lineage>
        <taxon>Eukaryota</taxon>
        <taxon>Viridiplantae</taxon>
        <taxon>Chlorophyta</taxon>
        <taxon>Mamiellophyceae</taxon>
        <taxon>Mamiellales</taxon>
        <taxon>Mamiellaceae</taxon>
        <taxon>Micromonas</taxon>
    </lineage>
</organism>
<evidence type="ECO:0000313" key="3">
    <source>
        <dbReference type="Proteomes" id="UP000001876"/>
    </source>
</evidence>
<gene>
    <name evidence="2" type="ORF">MICPUCDRAFT_41840</name>
</gene>
<dbReference type="GeneID" id="9687335"/>
<proteinExistence type="predicted"/>
<keyword evidence="1" id="KW-1133">Transmembrane helix</keyword>
<protein>
    <submittedName>
        <fullName evidence="2">Predicted protein</fullName>
    </submittedName>
</protein>
<dbReference type="AlphaFoldDB" id="C1N2L3"/>
<name>C1N2L3_MICPC</name>
<dbReference type="EMBL" id="GG663745">
    <property type="protein sequence ID" value="EEH53818.1"/>
    <property type="molecule type" value="Genomic_DNA"/>
</dbReference>
<reference evidence="2 3" key="1">
    <citation type="journal article" date="2009" name="Science">
        <title>Green evolution and dynamic adaptations revealed by genomes of the marine picoeukaryotes Micromonas.</title>
        <authorList>
            <person name="Worden A.Z."/>
            <person name="Lee J.H."/>
            <person name="Mock T."/>
            <person name="Rouze P."/>
            <person name="Simmons M.P."/>
            <person name="Aerts A.L."/>
            <person name="Allen A.E."/>
            <person name="Cuvelier M.L."/>
            <person name="Derelle E."/>
            <person name="Everett M.V."/>
            <person name="Foulon E."/>
            <person name="Grimwood J."/>
            <person name="Gundlach H."/>
            <person name="Henrissat B."/>
            <person name="Napoli C."/>
            <person name="McDonald S.M."/>
            <person name="Parker M.S."/>
            <person name="Rombauts S."/>
            <person name="Salamov A."/>
            <person name="Von Dassow P."/>
            <person name="Badger J.H."/>
            <person name="Coutinho P.M."/>
            <person name="Demir E."/>
            <person name="Dubchak I."/>
            <person name="Gentemann C."/>
            <person name="Eikrem W."/>
            <person name="Gready J.E."/>
            <person name="John U."/>
            <person name="Lanier W."/>
            <person name="Lindquist E.A."/>
            <person name="Lucas S."/>
            <person name="Mayer K.F."/>
            <person name="Moreau H."/>
            <person name="Not F."/>
            <person name="Otillar R."/>
            <person name="Panaud O."/>
            <person name="Pangilinan J."/>
            <person name="Paulsen I."/>
            <person name="Piegu B."/>
            <person name="Poliakov A."/>
            <person name="Robbens S."/>
            <person name="Schmutz J."/>
            <person name="Toulza E."/>
            <person name="Wyss T."/>
            <person name="Zelensky A."/>
            <person name="Zhou K."/>
            <person name="Armbrust E.V."/>
            <person name="Bhattacharya D."/>
            <person name="Goodenough U.W."/>
            <person name="Van de Peer Y."/>
            <person name="Grigoriev I.V."/>
        </authorList>
    </citation>
    <scope>NUCLEOTIDE SEQUENCE [LARGE SCALE GENOMIC DNA]</scope>
    <source>
        <strain evidence="2 3">CCMP1545</strain>
    </source>
</reference>
<keyword evidence="1" id="KW-0472">Membrane</keyword>
<accession>C1N2L3</accession>
<keyword evidence="3" id="KW-1185">Reference proteome</keyword>
<evidence type="ECO:0000313" key="2">
    <source>
        <dbReference type="EMBL" id="EEH53818.1"/>
    </source>
</evidence>
<feature type="transmembrane region" description="Helical" evidence="1">
    <location>
        <begin position="24"/>
        <end position="50"/>
    </location>
</feature>
<dbReference type="Proteomes" id="UP000001876">
    <property type="component" value="Unassembled WGS sequence"/>
</dbReference>
<evidence type="ECO:0000256" key="1">
    <source>
        <dbReference type="SAM" id="Phobius"/>
    </source>
</evidence>
<dbReference type="RefSeq" id="XP_003062106.1">
    <property type="nucleotide sequence ID" value="XM_003062060.1"/>
</dbReference>
<dbReference type="KEGG" id="mpp:MICPUCDRAFT_41840"/>
<dbReference type="OrthoDB" id="10619454at2759"/>
<keyword evidence="1" id="KW-0812">Transmembrane</keyword>